<dbReference type="Proteomes" id="UP001528672">
    <property type="component" value="Unassembled WGS sequence"/>
</dbReference>
<evidence type="ECO:0000256" key="1">
    <source>
        <dbReference type="ARBA" id="ARBA00004761"/>
    </source>
</evidence>
<reference evidence="10 11" key="1">
    <citation type="submission" date="2023-02" db="EMBL/GenBank/DDBJ databases">
        <title>Bacterial whole genome sequence for Curvibacter sp. HBC28.</title>
        <authorList>
            <person name="Le V."/>
            <person name="Ko S.-R."/>
            <person name="Ahn C.-Y."/>
            <person name="Oh H.-M."/>
        </authorList>
    </citation>
    <scope>NUCLEOTIDE SEQUENCE [LARGE SCALE GENOMIC DNA]</scope>
    <source>
        <strain evidence="10 11">HBC28</strain>
    </source>
</reference>
<sequence>MKPPVVVMGVAGCGKSSLGAALAQAEQVPLIEGDDHHSQASRDKMQQGTALTDADRQGWLQTLGQLLQAQPAGVVLTCSALKKAYRDQLRQARPDLRFVFLDIDRQAAGERVASRASHFFSSTLVDSQFATLESPLGEAGVLRVDALRPLAELQAQVSAWLSPTTPAALQPNPENA</sequence>
<keyword evidence="4 9" id="KW-0808">Transferase</keyword>
<dbReference type="CDD" id="cd02021">
    <property type="entry name" value="GntK"/>
    <property type="match status" value="1"/>
</dbReference>
<evidence type="ECO:0000256" key="3">
    <source>
        <dbReference type="ARBA" id="ARBA00012054"/>
    </source>
</evidence>
<dbReference type="PANTHER" id="PTHR43442">
    <property type="entry name" value="GLUCONOKINASE-RELATED"/>
    <property type="match status" value="1"/>
</dbReference>
<keyword evidence="7 9" id="KW-0067">ATP-binding</keyword>
<evidence type="ECO:0000256" key="2">
    <source>
        <dbReference type="ARBA" id="ARBA00008420"/>
    </source>
</evidence>
<evidence type="ECO:0000256" key="9">
    <source>
        <dbReference type="RuleBase" id="RU363066"/>
    </source>
</evidence>
<keyword evidence="11" id="KW-1185">Reference proteome</keyword>
<comment type="caution">
    <text evidence="10">The sequence shown here is derived from an EMBL/GenBank/DDBJ whole genome shotgun (WGS) entry which is preliminary data.</text>
</comment>
<name>A0ABT5MIP6_9BURK</name>
<evidence type="ECO:0000256" key="7">
    <source>
        <dbReference type="ARBA" id="ARBA00022840"/>
    </source>
</evidence>
<organism evidence="10 11">
    <name type="scientific">Curvibacter microcysteis</name>
    <dbReference type="NCBI Taxonomy" id="3026419"/>
    <lineage>
        <taxon>Bacteria</taxon>
        <taxon>Pseudomonadati</taxon>
        <taxon>Pseudomonadota</taxon>
        <taxon>Betaproteobacteria</taxon>
        <taxon>Burkholderiales</taxon>
        <taxon>Comamonadaceae</taxon>
        <taxon>Curvibacter</taxon>
    </lineage>
</organism>
<dbReference type="SUPFAM" id="SSF52540">
    <property type="entry name" value="P-loop containing nucleoside triphosphate hydrolases"/>
    <property type="match status" value="1"/>
</dbReference>
<gene>
    <name evidence="10" type="ORF">PSQ39_14065</name>
</gene>
<keyword evidence="6 9" id="KW-0418">Kinase</keyword>
<evidence type="ECO:0000256" key="4">
    <source>
        <dbReference type="ARBA" id="ARBA00022679"/>
    </source>
</evidence>
<evidence type="ECO:0000256" key="5">
    <source>
        <dbReference type="ARBA" id="ARBA00022741"/>
    </source>
</evidence>
<evidence type="ECO:0000256" key="8">
    <source>
        <dbReference type="ARBA" id="ARBA00048090"/>
    </source>
</evidence>
<comment type="similarity">
    <text evidence="2 9">Belongs to the gluconokinase GntK/GntV family.</text>
</comment>
<dbReference type="Gene3D" id="3.40.50.300">
    <property type="entry name" value="P-loop containing nucleotide triphosphate hydrolases"/>
    <property type="match status" value="1"/>
</dbReference>
<dbReference type="InterPro" id="IPR027417">
    <property type="entry name" value="P-loop_NTPase"/>
</dbReference>
<dbReference type="Pfam" id="PF13671">
    <property type="entry name" value="AAA_33"/>
    <property type="match status" value="1"/>
</dbReference>
<comment type="catalytic activity">
    <reaction evidence="8 9">
        <text>D-gluconate + ATP = 6-phospho-D-gluconate + ADP + H(+)</text>
        <dbReference type="Rhea" id="RHEA:19433"/>
        <dbReference type="ChEBI" id="CHEBI:15378"/>
        <dbReference type="ChEBI" id="CHEBI:18391"/>
        <dbReference type="ChEBI" id="CHEBI:30616"/>
        <dbReference type="ChEBI" id="CHEBI:58759"/>
        <dbReference type="ChEBI" id="CHEBI:456216"/>
        <dbReference type="EC" id="2.7.1.12"/>
    </reaction>
</comment>
<dbReference type="EMBL" id="JAQSIO010000004">
    <property type="protein sequence ID" value="MDD0815759.1"/>
    <property type="molecule type" value="Genomic_DNA"/>
</dbReference>
<comment type="pathway">
    <text evidence="1">Carbohydrate acid metabolism.</text>
</comment>
<dbReference type="InterPro" id="IPR006001">
    <property type="entry name" value="Therm_gnt_kin"/>
</dbReference>
<accession>A0ABT5MIP6</accession>
<keyword evidence="5 9" id="KW-0547">Nucleotide-binding</keyword>
<proteinExistence type="inferred from homology"/>
<evidence type="ECO:0000313" key="11">
    <source>
        <dbReference type="Proteomes" id="UP001528672"/>
    </source>
</evidence>
<dbReference type="PANTHER" id="PTHR43442:SF3">
    <property type="entry name" value="GLUCONOKINASE-RELATED"/>
    <property type="match status" value="1"/>
</dbReference>
<protein>
    <recommendedName>
        <fullName evidence="3 9">Gluconokinase</fullName>
        <ecNumber evidence="3 9">2.7.1.12</ecNumber>
    </recommendedName>
</protein>
<evidence type="ECO:0000313" key="10">
    <source>
        <dbReference type="EMBL" id="MDD0815759.1"/>
    </source>
</evidence>
<dbReference type="EC" id="2.7.1.12" evidence="3 9"/>
<dbReference type="NCBIfam" id="TIGR01313">
    <property type="entry name" value="therm_gnt_kin"/>
    <property type="match status" value="1"/>
</dbReference>
<evidence type="ECO:0000256" key="6">
    <source>
        <dbReference type="ARBA" id="ARBA00022777"/>
    </source>
</evidence>